<accession>A0A2P2PNI9</accession>
<evidence type="ECO:0000313" key="1">
    <source>
        <dbReference type="EMBL" id="MBX56231.1"/>
    </source>
</evidence>
<sequence length="77" mass="8766">MGSSEDCLPKLKRKLFRLGSRESCRDGCLPKLRRSDPIENCPEMARFSCFAMPSMFTYTYTCTYVSAVLSLKLNSIN</sequence>
<organism evidence="1">
    <name type="scientific">Rhizophora mucronata</name>
    <name type="common">Asiatic mangrove</name>
    <dbReference type="NCBI Taxonomy" id="61149"/>
    <lineage>
        <taxon>Eukaryota</taxon>
        <taxon>Viridiplantae</taxon>
        <taxon>Streptophyta</taxon>
        <taxon>Embryophyta</taxon>
        <taxon>Tracheophyta</taxon>
        <taxon>Spermatophyta</taxon>
        <taxon>Magnoliopsida</taxon>
        <taxon>eudicotyledons</taxon>
        <taxon>Gunneridae</taxon>
        <taxon>Pentapetalae</taxon>
        <taxon>rosids</taxon>
        <taxon>fabids</taxon>
        <taxon>Malpighiales</taxon>
        <taxon>Rhizophoraceae</taxon>
        <taxon>Rhizophora</taxon>
    </lineage>
</organism>
<proteinExistence type="predicted"/>
<name>A0A2P2PNI9_RHIMU</name>
<dbReference type="AlphaFoldDB" id="A0A2P2PNI9"/>
<reference evidence="1" key="1">
    <citation type="submission" date="2018-02" db="EMBL/GenBank/DDBJ databases">
        <title>Rhizophora mucronata_Transcriptome.</title>
        <authorList>
            <person name="Meera S.P."/>
            <person name="Sreeshan A."/>
            <person name="Augustine A."/>
        </authorList>
    </citation>
    <scope>NUCLEOTIDE SEQUENCE</scope>
    <source>
        <tissue evidence="1">Leaf</tissue>
    </source>
</reference>
<protein>
    <submittedName>
        <fullName evidence="1">Uncharacterized protein</fullName>
    </submittedName>
</protein>
<dbReference type="EMBL" id="GGEC01075747">
    <property type="protein sequence ID" value="MBX56231.1"/>
    <property type="molecule type" value="Transcribed_RNA"/>
</dbReference>